<reference evidence="1" key="1">
    <citation type="submission" date="2014-11" db="EMBL/GenBank/DDBJ databases">
        <authorList>
            <person name="Amaro Gonzalez C."/>
        </authorList>
    </citation>
    <scope>NUCLEOTIDE SEQUENCE</scope>
</reference>
<protein>
    <submittedName>
        <fullName evidence="1">Uncharacterized protein</fullName>
    </submittedName>
</protein>
<evidence type="ECO:0000313" key="1">
    <source>
        <dbReference type="EMBL" id="JAH91159.1"/>
    </source>
</evidence>
<proteinExistence type="predicted"/>
<reference evidence="1" key="2">
    <citation type="journal article" date="2015" name="Fish Shellfish Immunol.">
        <title>Early steps in the European eel (Anguilla anguilla)-Vibrio vulnificus interaction in the gills: Role of the RtxA13 toxin.</title>
        <authorList>
            <person name="Callol A."/>
            <person name="Pajuelo D."/>
            <person name="Ebbesson L."/>
            <person name="Teles M."/>
            <person name="MacKenzie S."/>
            <person name="Amaro C."/>
        </authorList>
    </citation>
    <scope>NUCLEOTIDE SEQUENCE</scope>
</reference>
<dbReference type="EMBL" id="GBXM01017418">
    <property type="protein sequence ID" value="JAH91159.1"/>
    <property type="molecule type" value="Transcribed_RNA"/>
</dbReference>
<accession>A0A0E9WL74</accession>
<organism evidence="1">
    <name type="scientific">Anguilla anguilla</name>
    <name type="common">European freshwater eel</name>
    <name type="synonym">Muraena anguilla</name>
    <dbReference type="NCBI Taxonomy" id="7936"/>
    <lineage>
        <taxon>Eukaryota</taxon>
        <taxon>Metazoa</taxon>
        <taxon>Chordata</taxon>
        <taxon>Craniata</taxon>
        <taxon>Vertebrata</taxon>
        <taxon>Euteleostomi</taxon>
        <taxon>Actinopterygii</taxon>
        <taxon>Neopterygii</taxon>
        <taxon>Teleostei</taxon>
        <taxon>Anguilliformes</taxon>
        <taxon>Anguillidae</taxon>
        <taxon>Anguilla</taxon>
    </lineage>
</organism>
<dbReference type="AlphaFoldDB" id="A0A0E9WL74"/>
<sequence>MYLLHYTKKKHVWPQYDYRLTTMHIVLSFWN</sequence>
<name>A0A0E9WL74_ANGAN</name>